<evidence type="ECO:0000256" key="1">
    <source>
        <dbReference type="SAM" id="Phobius"/>
    </source>
</evidence>
<sequence>MLVIKFMMIILGIILLLIMGYQIIMYLRPGIFPPKKVVKDRIVLSGGLGIIFLFIGIIITIFGK</sequence>
<dbReference type="EMBL" id="LGPB01000036">
    <property type="protein sequence ID" value="KRG16690.1"/>
    <property type="molecule type" value="Genomic_DNA"/>
</dbReference>
<evidence type="ECO:0000313" key="3">
    <source>
        <dbReference type="EMBL" id="OAK67778.1"/>
    </source>
</evidence>
<protein>
    <submittedName>
        <fullName evidence="2">Uncharacterized protein</fullName>
    </submittedName>
</protein>
<dbReference type="InterPro" id="IPR058724">
    <property type="entry name" value="YhzF"/>
</dbReference>
<name>A0A0Q9YFS5_9BACI</name>
<dbReference type="AlphaFoldDB" id="A0A0Q9YFS5"/>
<keyword evidence="1" id="KW-0472">Membrane</keyword>
<dbReference type="Proteomes" id="UP000053881">
    <property type="component" value="Unassembled WGS sequence"/>
</dbReference>
<comment type="caution">
    <text evidence="2">The sequence shown here is derived from an EMBL/GenBank/DDBJ whole genome shotgun (WGS) entry which is preliminary data.</text>
</comment>
<dbReference type="Proteomes" id="UP000077881">
    <property type="component" value="Unassembled WGS sequence"/>
</dbReference>
<evidence type="ECO:0000313" key="2">
    <source>
        <dbReference type="EMBL" id="KRG16690.1"/>
    </source>
</evidence>
<accession>A0A0Q9YFS5</accession>
<feature type="transmembrane region" description="Helical" evidence="1">
    <location>
        <begin position="42"/>
        <end position="62"/>
    </location>
</feature>
<gene>
    <name evidence="3" type="ORF">ABB05_18960</name>
    <name evidence="2" type="ORF">ACA29_04240</name>
</gene>
<proteinExistence type="predicted"/>
<keyword evidence="5" id="KW-1185">Reference proteome</keyword>
<keyword evidence="1" id="KW-1133">Transmembrane helix</keyword>
<reference evidence="3 5" key="1">
    <citation type="submission" date="2015-05" db="EMBL/GenBank/DDBJ databases">
        <title>Comparison of genome.</title>
        <authorList>
            <person name="Zheng Z."/>
            <person name="Sun M."/>
        </authorList>
    </citation>
    <scope>NUCLEOTIDE SEQUENCE [LARGE SCALE GENOMIC DNA]</scope>
    <source>
        <strain evidence="3 5">G25-74</strain>
    </source>
</reference>
<evidence type="ECO:0000313" key="5">
    <source>
        <dbReference type="Proteomes" id="UP000077881"/>
    </source>
</evidence>
<reference evidence="2 4" key="2">
    <citation type="submission" date="2015-06" db="EMBL/GenBank/DDBJ databases">
        <title>Genome sequencing project of Bacillus galactosidilyticus PL133.</title>
        <authorList>
            <person name="Gaiero J."/>
            <person name="Nicol R."/>
            <person name="Habash M."/>
        </authorList>
    </citation>
    <scope>NUCLEOTIDE SEQUENCE [LARGE SCALE GENOMIC DNA]</scope>
    <source>
        <strain evidence="2 4">PL133</strain>
    </source>
</reference>
<evidence type="ECO:0000313" key="4">
    <source>
        <dbReference type="Proteomes" id="UP000053881"/>
    </source>
</evidence>
<organism evidence="2 4">
    <name type="scientific">Lederbergia galactosidilytica</name>
    <dbReference type="NCBI Taxonomy" id="217031"/>
    <lineage>
        <taxon>Bacteria</taxon>
        <taxon>Bacillati</taxon>
        <taxon>Bacillota</taxon>
        <taxon>Bacilli</taxon>
        <taxon>Bacillales</taxon>
        <taxon>Bacillaceae</taxon>
        <taxon>Lederbergia</taxon>
    </lineage>
</organism>
<dbReference type="RefSeq" id="WP_057981517.1">
    <property type="nucleotide sequence ID" value="NZ_JAGGKH010000011.1"/>
</dbReference>
<dbReference type="Pfam" id="PF26302">
    <property type="entry name" value="YhzF"/>
    <property type="match status" value="1"/>
</dbReference>
<keyword evidence="1" id="KW-0812">Transmembrane</keyword>
<dbReference type="PATRIC" id="fig|217031.4.peg.1414"/>
<dbReference type="EMBL" id="LDJR01000059">
    <property type="protein sequence ID" value="OAK67778.1"/>
    <property type="molecule type" value="Genomic_DNA"/>
</dbReference>
<feature type="transmembrane region" description="Helical" evidence="1">
    <location>
        <begin position="6"/>
        <end position="27"/>
    </location>
</feature>